<evidence type="ECO:0000313" key="7">
    <source>
        <dbReference type="EMBL" id="KRT35083.1"/>
    </source>
</evidence>
<dbReference type="GO" id="GO:0004803">
    <property type="term" value="F:transposase activity"/>
    <property type="evidence" value="ECO:0007669"/>
    <property type="project" value="UniProtKB-UniRule"/>
</dbReference>
<name>A0A0T5X9M7_9BACT</name>
<dbReference type="Proteomes" id="UP000005273">
    <property type="component" value="Unassembled WGS sequence"/>
</dbReference>
<evidence type="ECO:0000313" key="8">
    <source>
        <dbReference type="Proteomes" id="UP000005273"/>
    </source>
</evidence>
<dbReference type="STRING" id="592015.HMPREF1705_04348"/>
<dbReference type="eggNOG" id="COG3328">
    <property type="taxonomic scope" value="Bacteria"/>
</dbReference>
<keyword evidence="8" id="KW-1185">Reference proteome</keyword>
<comment type="caution">
    <text evidence="7">The sequence shown here is derived from an EMBL/GenBank/DDBJ whole genome shotgun (WGS) entry which is preliminary data.</text>
</comment>
<dbReference type="GO" id="GO:0003677">
    <property type="term" value="F:DNA binding"/>
    <property type="evidence" value="ECO:0007669"/>
    <property type="project" value="UniProtKB-UniRule"/>
</dbReference>
<comment type="function">
    <text evidence="1 6">Required for the transposition of the insertion element.</text>
</comment>
<dbReference type="PANTHER" id="PTHR33217">
    <property type="entry name" value="TRANSPOSASE FOR INSERTION SEQUENCE ELEMENT IS1081"/>
    <property type="match status" value="1"/>
</dbReference>
<gene>
    <name evidence="7" type="ORF">HMPREF1705_04348</name>
</gene>
<evidence type="ECO:0000256" key="6">
    <source>
        <dbReference type="RuleBase" id="RU365089"/>
    </source>
</evidence>
<organism evidence="7 8">
    <name type="scientific">Acetomicrobium hydrogeniformans ATCC BAA-1850</name>
    <dbReference type="NCBI Taxonomy" id="592015"/>
    <lineage>
        <taxon>Bacteria</taxon>
        <taxon>Thermotogati</taxon>
        <taxon>Synergistota</taxon>
        <taxon>Synergistia</taxon>
        <taxon>Synergistales</taxon>
        <taxon>Acetomicrobiaceae</taxon>
        <taxon>Acetomicrobium</taxon>
    </lineage>
</organism>
<dbReference type="GO" id="GO:0006313">
    <property type="term" value="P:DNA transposition"/>
    <property type="evidence" value="ECO:0007669"/>
    <property type="project" value="UniProtKB-UniRule"/>
</dbReference>
<dbReference type="PANTHER" id="PTHR33217:SF8">
    <property type="entry name" value="MUTATOR FAMILY TRANSPOSASE"/>
    <property type="match status" value="1"/>
</dbReference>
<sequence length="141" mass="16128">MTYRVSLFQDITISRITDKILPLVKEWQSRPLESVYAVVFMDVICYHVRSEGQIIKKAVYIAIGINMEGTREVLRMWIKENESAKFWLSVLNSLKNRGLEDILIACVDGLKQISWCNRGGISEDGDPAVHNPPDTQFDQVL</sequence>
<dbReference type="EMBL" id="ACJX03000001">
    <property type="protein sequence ID" value="KRT35083.1"/>
    <property type="molecule type" value="Genomic_DNA"/>
</dbReference>
<dbReference type="AlphaFoldDB" id="A0A0T5X9M7"/>
<evidence type="ECO:0000256" key="2">
    <source>
        <dbReference type="ARBA" id="ARBA00010961"/>
    </source>
</evidence>
<protein>
    <recommendedName>
        <fullName evidence="6">Mutator family transposase</fullName>
    </recommendedName>
</protein>
<reference evidence="8" key="1">
    <citation type="submission" date="2012-09" db="EMBL/GenBank/DDBJ databases">
        <authorList>
            <person name="Weinstock G."/>
            <person name="Sodergren E."/>
            <person name="Clifton S."/>
            <person name="Fulton L."/>
            <person name="Fulton B."/>
            <person name="Courtney L."/>
            <person name="Fronick C."/>
            <person name="Harrison M."/>
            <person name="Strong C."/>
            <person name="Farmer C."/>
            <person name="Delehaunty K."/>
            <person name="Markovic C."/>
            <person name="Hall O."/>
            <person name="Minx P."/>
            <person name="Tomlinson C."/>
            <person name="Mitreva M."/>
            <person name="Nelson J."/>
            <person name="Hou S."/>
            <person name="Wollam A."/>
            <person name="Pepin K.H."/>
            <person name="Johnson M."/>
            <person name="Bhonagiri V."/>
            <person name="Nash W.E."/>
            <person name="Suruliraj S."/>
            <person name="Warren W."/>
            <person name="Chinwalla A."/>
            <person name="Mardis E.R."/>
            <person name="Wilson R.K."/>
        </authorList>
    </citation>
    <scope>NUCLEOTIDE SEQUENCE [LARGE SCALE GENOMIC DNA]</scope>
    <source>
        <strain evidence="8">OS1</strain>
    </source>
</reference>
<evidence type="ECO:0000256" key="4">
    <source>
        <dbReference type="ARBA" id="ARBA00023125"/>
    </source>
</evidence>
<evidence type="ECO:0000256" key="5">
    <source>
        <dbReference type="ARBA" id="ARBA00023172"/>
    </source>
</evidence>
<keyword evidence="4 6" id="KW-0238">DNA-binding</keyword>
<accession>A0A0T5X9M7</accession>
<proteinExistence type="inferred from homology"/>
<evidence type="ECO:0000256" key="3">
    <source>
        <dbReference type="ARBA" id="ARBA00022578"/>
    </source>
</evidence>
<dbReference type="Pfam" id="PF00872">
    <property type="entry name" value="Transposase_mut"/>
    <property type="match status" value="1"/>
</dbReference>
<dbReference type="InterPro" id="IPR001207">
    <property type="entry name" value="Transposase_mutator"/>
</dbReference>
<keyword evidence="5 6" id="KW-0233">DNA recombination</keyword>
<evidence type="ECO:0000256" key="1">
    <source>
        <dbReference type="ARBA" id="ARBA00002190"/>
    </source>
</evidence>
<keyword evidence="6" id="KW-0814">Transposable element</keyword>
<comment type="similarity">
    <text evidence="2 6">Belongs to the transposase mutator family.</text>
</comment>
<keyword evidence="3 6" id="KW-0815">Transposition</keyword>